<accession>A0A1M6SJB6</accession>
<proteinExistence type="predicted"/>
<name>A0A1M6SJB6_9FLAO</name>
<dbReference type="STRING" id="1055723.SAMN05216293_1152"/>
<dbReference type="AlphaFoldDB" id="A0A1M6SJB6"/>
<dbReference type="EMBL" id="FRAT01000002">
    <property type="protein sequence ID" value="SHK44740.1"/>
    <property type="molecule type" value="Genomic_DNA"/>
</dbReference>
<dbReference type="EMBL" id="FOKU01000002">
    <property type="protein sequence ID" value="SFB81112.1"/>
    <property type="molecule type" value="Genomic_DNA"/>
</dbReference>
<dbReference type="Proteomes" id="UP000198940">
    <property type="component" value="Unassembled WGS sequence"/>
</dbReference>
<dbReference type="OrthoDB" id="1030341at2"/>
<protein>
    <submittedName>
        <fullName evidence="2">PRTRC system protein B</fullName>
    </submittedName>
</protein>
<evidence type="ECO:0000313" key="3">
    <source>
        <dbReference type="Proteomes" id="UP000184031"/>
    </source>
</evidence>
<organism evidence="2 3">
    <name type="scientific">Flagellimonas taeanensis</name>
    <dbReference type="NCBI Taxonomy" id="1005926"/>
    <lineage>
        <taxon>Bacteria</taxon>
        <taxon>Pseudomonadati</taxon>
        <taxon>Bacteroidota</taxon>
        <taxon>Flavobacteriia</taxon>
        <taxon>Flavobacteriales</taxon>
        <taxon>Flavobacteriaceae</taxon>
        <taxon>Flagellimonas</taxon>
    </lineage>
</organism>
<dbReference type="InterPro" id="IPR022280">
    <property type="entry name" value="PRTRC_protein-B"/>
</dbReference>
<dbReference type="Pfam" id="PF14460">
    <property type="entry name" value="Prok-E2_D"/>
    <property type="match status" value="1"/>
</dbReference>
<gene>
    <name evidence="1" type="ORF">SAMN04487891_102471</name>
    <name evidence="2" type="ORF">SAMN05216293_1152</name>
</gene>
<sequence>MKNDSIQANEHLFLPMGAILVYGRDDCSREQAYVEYFDMDAQGHPVNGRPLSLSQSYALVESLQAGKENKTAFATPKGLLPPTVLYVNPTEGGTVIWYTRAAKKYLHFTDGLGIPCGEASLPPLLWVAGKEGLRIFALKTKCRPTADTPLYHAPFFNVYADGRVCMGNVSVEADRVTCLEDYIARWEKAFFHSRFAHTFAGHYPVKGNIVSLWNNLMGQQGKFPLNVLRTHSLTLKHILP</sequence>
<comment type="caution">
    <text evidence="2">The sequence shown here is derived from an EMBL/GenBank/DDBJ whole genome shotgun (WGS) entry which is preliminary data.</text>
</comment>
<evidence type="ECO:0000313" key="4">
    <source>
        <dbReference type="Proteomes" id="UP000198940"/>
    </source>
</evidence>
<dbReference type="NCBIfam" id="TIGR03737">
    <property type="entry name" value="PRTRC_B"/>
    <property type="match status" value="1"/>
</dbReference>
<dbReference type="RefSeq" id="WP_072877931.1">
    <property type="nucleotide sequence ID" value="NZ_FOKU01000002.1"/>
</dbReference>
<dbReference type="Proteomes" id="UP000184031">
    <property type="component" value="Unassembled WGS sequence"/>
</dbReference>
<keyword evidence="4" id="KW-1185">Reference proteome</keyword>
<reference evidence="2 3" key="1">
    <citation type="submission" date="2016-11" db="EMBL/GenBank/DDBJ databases">
        <authorList>
            <person name="Varghese N."/>
            <person name="Submissions S."/>
        </authorList>
    </citation>
    <scope>NUCLEOTIDE SEQUENCE [LARGE SCALE GENOMIC DNA]</scope>
    <source>
        <strain evidence="2 3">CGMCC 1.12174</strain>
        <strain evidence="1 4">DSM 26351</strain>
    </source>
</reference>
<evidence type="ECO:0000313" key="1">
    <source>
        <dbReference type="EMBL" id="SFB81112.1"/>
    </source>
</evidence>
<dbReference type="InterPro" id="IPR032787">
    <property type="entry name" value="Prok-E2_D"/>
</dbReference>
<evidence type="ECO:0000313" key="2">
    <source>
        <dbReference type="EMBL" id="SHK44740.1"/>
    </source>
</evidence>